<reference evidence="1" key="1">
    <citation type="submission" date="2022-03" db="EMBL/GenBank/DDBJ databases">
        <title>Genomic analyses of argali, domestic sheep and their hybrids provide insights into chromosomal evolution, heterosis and genetic basis of agronomic traits.</title>
        <authorList>
            <person name="Li M."/>
        </authorList>
    </citation>
    <scope>NUCLEOTIDE SEQUENCE</scope>
    <source>
        <strain evidence="1">F1 hybrid</strain>
    </source>
</reference>
<dbReference type="EMBL" id="CM043043">
    <property type="protein sequence ID" value="KAI4567043.1"/>
    <property type="molecule type" value="Genomic_DNA"/>
</dbReference>
<evidence type="ECO:0000313" key="2">
    <source>
        <dbReference type="Proteomes" id="UP001057279"/>
    </source>
</evidence>
<accession>A0ACB9UG76</accession>
<proteinExistence type="predicted"/>
<name>A0ACB9UG76_9CETA</name>
<keyword evidence="2" id="KW-1185">Reference proteome</keyword>
<organism evidence="1 2">
    <name type="scientific">Ovis ammon polii x Ovis aries</name>
    <dbReference type="NCBI Taxonomy" id="2918886"/>
    <lineage>
        <taxon>Eukaryota</taxon>
        <taxon>Metazoa</taxon>
        <taxon>Chordata</taxon>
        <taxon>Craniata</taxon>
        <taxon>Vertebrata</taxon>
        <taxon>Euteleostomi</taxon>
        <taxon>Mammalia</taxon>
        <taxon>Eutheria</taxon>
        <taxon>Laurasiatheria</taxon>
        <taxon>Artiodactyla</taxon>
        <taxon>Ruminantia</taxon>
        <taxon>Pecora</taxon>
        <taxon>Bovidae</taxon>
        <taxon>Caprinae</taxon>
        <taxon>Ovis</taxon>
    </lineage>
</organism>
<dbReference type="Proteomes" id="UP001057279">
    <property type="component" value="Linkage Group LG18"/>
</dbReference>
<comment type="caution">
    <text evidence="1">The sequence shown here is derived from an EMBL/GenBank/DDBJ whole genome shotgun (WGS) entry which is preliminary data.</text>
</comment>
<evidence type="ECO:0000313" key="1">
    <source>
        <dbReference type="EMBL" id="KAI4567043.1"/>
    </source>
</evidence>
<protein>
    <submittedName>
        <fullName evidence="1">Uncharacterized protein</fullName>
    </submittedName>
</protein>
<gene>
    <name evidence="1" type="ORF">MJG53_015720</name>
</gene>
<sequence>MSPTKALKVRVALLCILVGIVLALVAVVTDHWAVLSPHVEHHNATCEAAHFGLWRICTKRIFVGDKERSCGPITLPGEKNCSYFRHFNPGESSEIFEVTTQKEYSISAAAIAIFSLAFIIVGTLCALLSFRKKRDYLLRPAAMFYIFAAPAPGLPLKARSLSPAVPAGLCLSVSAEVLRQSVRRMVDSEHTAWIAHSLAWSFVCACVAAALLLVGGLALLLLALPRMPRDPWESCMDAEPEH</sequence>